<organism evidence="2 3">
    <name type="scientific">Mesobacillus selenatarsenatis (strain DSM 18680 / JCM 14380 / FERM P-15431 / SF-1)</name>
    <dbReference type="NCBI Taxonomy" id="1321606"/>
    <lineage>
        <taxon>Bacteria</taxon>
        <taxon>Bacillati</taxon>
        <taxon>Bacillota</taxon>
        <taxon>Bacilli</taxon>
        <taxon>Bacillales</taxon>
        <taxon>Bacillaceae</taxon>
        <taxon>Mesobacillus</taxon>
    </lineage>
</organism>
<dbReference type="Proteomes" id="UP000031014">
    <property type="component" value="Unassembled WGS sequence"/>
</dbReference>
<dbReference type="InterPro" id="IPR041380">
    <property type="entry name" value="Acetyltransf_17"/>
</dbReference>
<name>A0A0A8X132_MESS1</name>
<evidence type="ECO:0000313" key="2">
    <source>
        <dbReference type="EMBL" id="GAM13715.1"/>
    </source>
</evidence>
<dbReference type="STRING" id="1321606.SAMD00020551_1861"/>
<dbReference type="SUPFAM" id="SSF55718">
    <property type="entry name" value="SCP-like"/>
    <property type="match status" value="1"/>
</dbReference>
<dbReference type="PROSITE" id="PS51186">
    <property type="entry name" value="GNAT"/>
    <property type="match status" value="1"/>
</dbReference>
<dbReference type="GO" id="GO:0030649">
    <property type="term" value="P:aminoglycoside antibiotic catabolic process"/>
    <property type="evidence" value="ECO:0007669"/>
    <property type="project" value="TreeGrafter"/>
</dbReference>
<evidence type="ECO:0000313" key="3">
    <source>
        <dbReference type="Proteomes" id="UP000031014"/>
    </source>
</evidence>
<accession>A0A0A8X132</accession>
<dbReference type="Gene3D" id="3.40.630.30">
    <property type="match status" value="2"/>
</dbReference>
<comment type="caution">
    <text evidence="2">The sequence shown here is derived from an EMBL/GenBank/DDBJ whole genome shotgun (WGS) entry which is preliminary data.</text>
</comment>
<dbReference type="PANTHER" id="PTHR37817">
    <property type="entry name" value="N-ACETYLTRANSFERASE EIS"/>
    <property type="match status" value="1"/>
</dbReference>
<protein>
    <submittedName>
        <fullName evidence="2">Acetyltransferase, GNAT family</fullName>
    </submittedName>
</protein>
<dbReference type="InterPro" id="IPR000182">
    <property type="entry name" value="GNAT_dom"/>
</dbReference>
<reference evidence="2 3" key="1">
    <citation type="submission" date="2013-06" db="EMBL/GenBank/DDBJ databases">
        <title>Whole genome shotgun sequence of Bacillus selenatarsenatis SF-1.</title>
        <authorList>
            <person name="Kuroda M."/>
            <person name="Sei K."/>
            <person name="Yamashita M."/>
            <person name="Ike M."/>
        </authorList>
    </citation>
    <scope>NUCLEOTIDE SEQUENCE [LARGE SCALE GENOMIC DNA]</scope>
    <source>
        <strain evidence="2 3">SF-1</strain>
    </source>
</reference>
<dbReference type="SUPFAM" id="SSF55729">
    <property type="entry name" value="Acyl-CoA N-acyltransferases (Nat)"/>
    <property type="match status" value="1"/>
</dbReference>
<dbReference type="RefSeq" id="WP_041965543.1">
    <property type="nucleotide sequence ID" value="NZ_BASE01000040.1"/>
</dbReference>
<dbReference type="InterPro" id="IPR016181">
    <property type="entry name" value="Acyl_CoA_acyltransferase"/>
</dbReference>
<dbReference type="Pfam" id="PF17668">
    <property type="entry name" value="Acetyltransf_17"/>
    <property type="match status" value="1"/>
</dbReference>
<dbReference type="EMBL" id="BASE01000040">
    <property type="protein sequence ID" value="GAM13715.1"/>
    <property type="molecule type" value="Genomic_DNA"/>
</dbReference>
<proteinExistence type="predicted"/>
<dbReference type="GO" id="GO:0034069">
    <property type="term" value="F:aminoglycoside N-acetyltransferase activity"/>
    <property type="evidence" value="ECO:0007669"/>
    <property type="project" value="TreeGrafter"/>
</dbReference>
<dbReference type="OrthoDB" id="9768284at2"/>
<dbReference type="PANTHER" id="PTHR37817:SF1">
    <property type="entry name" value="N-ACETYLTRANSFERASE EIS"/>
    <property type="match status" value="1"/>
</dbReference>
<keyword evidence="2" id="KW-0808">Transferase</keyword>
<evidence type="ECO:0000259" key="1">
    <source>
        <dbReference type="PROSITE" id="PS51186"/>
    </source>
</evidence>
<dbReference type="AlphaFoldDB" id="A0A0A8X132"/>
<dbReference type="Pfam" id="PF13530">
    <property type="entry name" value="SCP2_2"/>
    <property type="match status" value="1"/>
</dbReference>
<gene>
    <name evidence="2" type="ORF">SAMD00020551_1861</name>
</gene>
<dbReference type="InterPro" id="IPR036527">
    <property type="entry name" value="SCP2_sterol-bd_dom_sf"/>
</dbReference>
<sequence>MDINVLSEEHYLESMNLSMYAFQYKVPESDIPKRLETLKKHRLLGIFEGEDLASKLHILSLNVKLGQQNWKMGGIAGVATYPEHRRKGHVNALMKRALEDMNQNGNIVSFLHPFQIDFYRRFGWEIISDNRKVTIDKIDLKPVDRQSGKIKRHTEKNHSLDIERVYDQYAAMHSAMLARDSEWWSTSIYGEQTAAVYYDSKNEASGYLLYEIKENVMKVEEYVSLSHEARKGLWNFICQHDSMVDRVEVLLSVHEPFPYFLKEPKLKTEIYPYFMGRIVNAEKALSSYPFNTSTDGKNVFLHLDDAAAPWNTGTYIIGQEEVTFHPVKEGSTCVTAPKRGLQLNINTLTAMLFGYKRPLELFELELLKGDINEVKELEHAIPAFKPFFYDFF</sequence>
<dbReference type="InterPro" id="IPR025559">
    <property type="entry name" value="Eis_dom"/>
</dbReference>
<dbReference type="Pfam" id="PF13527">
    <property type="entry name" value="Acetyltransf_9"/>
    <property type="match status" value="1"/>
</dbReference>
<keyword evidence="3" id="KW-1185">Reference proteome</keyword>
<dbReference type="Gene3D" id="3.30.1050.10">
    <property type="entry name" value="SCP2 sterol-binding domain"/>
    <property type="match status" value="1"/>
</dbReference>
<feature type="domain" description="N-acetyltransferase" evidence="1">
    <location>
        <begin position="1"/>
        <end position="144"/>
    </location>
</feature>
<dbReference type="InterPro" id="IPR051554">
    <property type="entry name" value="Acetyltransferase_Eis"/>
</dbReference>